<reference evidence="10" key="4">
    <citation type="submission" date="2023-08" db="EMBL/GenBank/DDBJ databases">
        <title>Isolation and Characterization of Rhodococcus erythropolis MGMM8.</title>
        <authorList>
            <person name="Diabankana R.G.C."/>
            <person name="Afordoanyi D.M."/>
            <person name="Validov S.Z."/>
        </authorList>
    </citation>
    <scope>NUCLEOTIDE SEQUENCE</scope>
    <source>
        <strain evidence="10">MGMM8</strain>
    </source>
</reference>
<keyword evidence="4 6" id="KW-1133">Transmembrane helix</keyword>
<evidence type="ECO:0000313" key="11">
    <source>
        <dbReference type="Proteomes" id="UP000325576"/>
    </source>
</evidence>
<dbReference type="EMBL" id="JAECSB010000028">
    <property type="protein sequence ID" value="MBH5142550.1"/>
    <property type="molecule type" value="Genomic_DNA"/>
</dbReference>
<dbReference type="Proteomes" id="UP000502345">
    <property type="component" value="Chromosome"/>
</dbReference>
<reference evidence="9 12" key="2">
    <citation type="submission" date="2020-03" db="EMBL/GenBank/DDBJ databases">
        <title>Screen low temperature-resistant strains for efficient degradation of petroleum hydrocarbons under the low temperature.</title>
        <authorList>
            <person name="Wang Y."/>
            <person name="Chen J."/>
        </authorList>
    </citation>
    <scope>NUCLEOTIDE SEQUENCE [LARGE SCALE GENOMIC DNA]</scope>
    <source>
        <strain evidence="9 12">KB1</strain>
    </source>
</reference>
<dbReference type="Proteomes" id="UP000325576">
    <property type="component" value="Unassembled WGS sequence"/>
</dbReference>
<name>A0A0E4A4H7_RHOER</name>
<feature type="transmembrane region" description="Helical" evidence="6">
    <location>
        <begin position="173"/>
        <end position="193"/>
    </location>
</feature>
<evidence type="ECO:0000256" key="5">
    <source>
        <dbReference type="ARBA" id="ARBA00023136"/>
    </source>
</evidence>
<sequence length="325" mass="34218">MTIAKRLDALQQKHPALGFPIAVLYKFLDDQGVYLAALIAYYGFVSLFPLLLLLSTILGFVLSGNPELQQQILDSALHQFPVIGDDLGNAQQIGGGVTGLVIGIVGGLYGGLGVALACQNAMNTVWSVPRNMRPDPIRGRLQGLLLLGTIGLAILGTTAVSNIGGALHLGGSFSFLLTLAVVVLNAGIFIVAFRLTCARPLSVADVAPGAIAAAVLWQALQSFGALYVTSVVRGASTTNGVFAIVLGLLAFLFLAAASIVMCAEINVVRVDKLHPRALLAPFTDNTELIEGDRRTFADQAKAQRAVPHENIHVTFDGHTKPDDSD</sequence>
<evidence type="ECO:0000256" key="2">
    <source>
        <dbReference type="ARBA" id="ARBA00022475"/>
    </source>
</evidence>
<protein>
    <submittedName>
        <fullName evidence="7">Ribonuclease BN</fullName>
    </submittedName>
    <submittedName>
        <fullName evidence="10">YhjD/YihY/BrkB family envelope integrity protein</fullName>
    </submittedName>
    <submittedName>
        <fullName evidence="8">YihY/virulence factor BrkB family protein</fullName>
    </submittedName>
</protein>
<dbReference type="GO" id="GO:0005886">
    <property type="term" value="C:plasma membrane"/>
    <property type="evidence" value="ECO:0007669"/>
    <property type="project" value="UniProtKB-SubCell"/>
</dbReference>
<dbReference type="RefSeq" id="WP_003943713.1">
    <property type="nucleotide sequence ID" value="NZ_AP018733.1"/>
</dbReference>
<keyword evidence="3 6" id="KW-0812">Transmembrane</keyword>
<proteinExistence type="predicted"/>
<keyword evidence="5 6" id="KW-0472">Membrane</keyword>
<dbReference type="Proteomes" id="UP001230933">
    <property type="component" value="Chromosome"/>
</dbReference>
<keyword evidence="13" id="KW-1185">Reference proteome</keyword>
<dbReference type="EMBL" id="MRBO01000011">
    <property type="protein sequence ID" value="KAB2587367.1"/>
    <property type="molecule type" value="Genomic_DNA"/>
</dbReference>
<evidence type="ECO:0000256" key="6">
    <source>
        <dbReference type="SAM" id="Phobius"/>
    </source>
</evidence>
<keyword evidence="2" id="KW-1003">Cell membrane</keyword>
<organism evidence="7 11">
    <name type="scientific">Rhodococcus erythropolis</name>
    <name type="common">Arthrobacter picolinophilus</name>
    <dbReference type="NCBI Taxonomy" id="1833"/>
    <lineage>
        <taxon>Bacteria</taxon>
        <taxon>Bacillati</taxon>
        <taxon>Actinomycetota</taxon>
        <taxon>Actinomycetes</taxon>
        <taxon>Mycobacteriales</taxon>
        <taxon>Nocardiaceae</taxon>
        <taxon>Rhodococcus</taxon>
        <taxon>Rhodococcus erythropolis group</taxon>
    </lineage>
</organism>
<evidence type="ECO:0000313" key="9">
    <source>
        <dbReference type="EMBL" id="QIP38648.1"/>
    </source>
</evidence>
<dbReference type="OMA" id="NAMDSVW"/>
<dbReference type="EMBL" id="CP050124">
    <property type="protein sequence ID" value="QIP38648.1"/>
    <property type="molecule type" value="Genomic_DNA"/>
</dbReference>
<dbReference type="InterPro" id="IPR017039">
    <property type="entry name" value="Virul_fac_BrkB"/>
</dbReference>
<feature type="transmembrane region" description="Helical" evidence="6">
    <location>
        <begin position="240"/>
        <end position="263"/>
    </location>
</feature>
<comment type="subcellular location">
    <subcellularLocation>
        <location evidence="1">Cell membrane</location>
        <topology evidence="1">Multi-pass membrane protein</topology>
    </subcellularLocation>
</comment>
<dbReference type="OrthoDB" id="3349406at2"/>
<dbReference type="EMBL" id="CP124545">
    <property type="protein sequence ID" value="WGV50930.1"/>
    <property type="molecule type" value="Genomic_DNA"/>
</dbReference>
<reference evidence="7 11" key="1">
    <citation type="journal article" date="2017" name="Poromechanics V (2013)">
        <title>Genomic Characterization of the Arsenic-Tolerant Actinobacterium, &lt;i&gt;Rhodococcus erythropolis&lt;/i&gt; S43.</title>
        <authorList>
            <person name="Retamal-Morales G."/>
            <person name="Mehnert M."/>
            <person name="Schwabe R."/>
            <person name="Tischler D."/>
            <person name="Schloemann M."/>
            <person name="Levican G.J."/>
        </authorList>
    </citation>
    <scope>NUCLEOTIDE SEQUENCE [LARGE SCALE GENOMIC DNA]</scope>
    <source>
        <strain evidence="7 11">S43</strain>
    </source>
</reference>
<evidence type="ECO:0000313" key="10">
    <source>
        <dbReference type="EMBL" id="WGV50930.1"/>
    </source>
</evidence>
<reference evidence="8 13" key="3">
    <citation type="submission" date="2020-12" db="EMBL/GenBank/DDBJ databases">
        <title>Draft genome sequence of furan degrading bacterial strain FUR100.</title>
        <authorList>
            <person name="Woiski C."/>
        </authorList>
    </citation>
    <scope>NUCLEOTIDE SEQUENCE [LARGE SCALE GENOMIC DNA]</scope>
    <source>
        <strain evidence="8 13">FUR100</strain>
    </source>
</reference>
<dbReference type="Pfam" id="PF03631">
    <property type="entry name" value="Virul_fac_BrkB"/>
    <property type="match status" value="1"/>
</dbReference>
<evidence type="ECO:0000313" key="13">
    <source>
        <dbReference type="Proteomes" id="UP000627573"/>
    </source>
</evidence>
<dbReference type="KEGG" id="reb:XU06_06210"/>
<dbReference type="STRING" id="1833.XU06_06210"/>
<dbReference type="GeneID" id="57488589"/>
<dbReference type="PANTHER" id="PTHR30213:SF1">
    <property type="entry name" value="INNER MEMBRANE PROTEIN YHJD"/>
    <property type="match status" value="1"/>
</dbReference>
<evidence type="ECO:0000256" key="4">
    <source>
        <dbReference type="ARBA" id="ARBA00022989"/>
    </source>
</evidence>
<feature type="transmembrane region" description="Helical" evidence="6">
    <location>
        <begin position="100"/>
        <end position="122"/>
    </location>
</feature>
<accession>A0A0E4A4H7</accession>
<evidence type="ECO:0000256" key="3">
    <source>
        <dbReference type="ARBA" id="ARBA00022692"/>
    </source>
</evidence>
<evidence type="ECO:0000313" key="12">
    <source>
        <dbReference type="Proteomes" id="UP000502345"/>
    </source>
</evidence>
<evidence type="ECO:0000256" key="1">
    <source>
        <dbReference type="ARBA" id="ARBA00004651"/>
    </source>
</evidence>
<dbReference type="PANTHER" id="PTHR30213">
    <property type="entry name" value="INNER MEMBRANE PROTEIN YHJD"/>
    <property type="match status" value="1"/>
</dbReference>
<feature type="transmembrane region" description="Helical" evidence="6">
    <location>
        <begin position="200"/>
        <end position="220"/>
    </location>
</feature>
<evidence type="ECO:0000313" key="7">
    <source>
        <dbReference type="EMBL" id="KAB2587367.1"/>
    </source>
</evidence>
<dbReference type="Proteomes" id="UP000627573">
    <property type="component" value="Unassembled WGS sequence"/>
</dbReference>
<dbReference type="AlphaFoldDB" id="A0A0E4A4H7"/>
<feature type="transmembrane region" description="Helical" evidence="6">
    <location>
        <begin position="143"/>
        <end position="167"/>
    </location>
</feature>
<gene>
    <name evidence="7" type="ORF">BS297_00515</name>
    <name evidence="9" type="ORF">G9444_1404</name>
    <name evidence="8" type="ORF">I3517_07960</name>
    <name evidence="10" type="ORF">QIE55_06840</name>
</gene>
<evidence type="ECO:0000313" key="8">
    <source>
        <dbReference type="EMBL" id="MBH5142550.1"/>
    </source>
</evidence>
<feature type="transmembrane region" description="Helical" evidence="6">
    <location>
        <begin position="33"/>
        <end position="62"/>
    </location>
</feature>